<gene>
    <name evidence="10" type="ORF">WJX72_000658</name>
</gene>
<dbReference type="AlphaFoldDB" id="A0AAW1PSZ8"/>
<dbReference type="GO" id="GO:0046872">
    <property type="term" value="F:metal ion binding"/>
    <property type="evidence" value="ECO:0007669"/>
    <property type="project" value="UniProtKB-KW"/>
</dbReference>
<dbReference type="CDD" id="cd05402">
    <property type="entry name" value="NT_PAP_TUTase"/>
    <property type="match status" value="1"/>
</dbReference>
<sequence length="567" mass="62162">MDVVDSGGLLSSLGIASHPPAKANGKHVQENGGRPQTPATGASLGTSLDDDFISFGEEGKPAGAPRDACPPADAVNLDAATRSQEGASTSGRATLPWSVASRRIQSPLLRLHNEVAEFCRFLEPTEAEAAARTAAVQRIREVIQAIWPACSVQLFGSFVTGLYLPTSDLDLVVVDSNCTNIPQALKAIASSLSRKNLATEVQVIAKAKVPIIKFQEVASRLNFDISFDVANGPQAAEYVRAVMHAYLPMKPLVMVLKVFLQQRELNEVYSGGIGSYALLVMVAAFLMTHPSRKADYSGKPGELEASLGVLLVDFARLYGRALNMTDVGVSCRNGGVFFSKRQKFFQGERPYLLAVEDPQDVDNDLCKGSYAIQKVRQAFEFAYMQLTAPADPDESLLQRIIRLDAVLVDRPRLVSWKNLKPLSEAAPQATSAASPHAGKQEAAVANGHGHEHKHKHKQKHKRQRSHENQDGKDPEEHHRHHRHKSRRKGDSKDRERNDRGGSREGGHREDRGSRKHRHRSSSYDGAGGDADRGSKRRRKGERDAAFGDDVQIVGEQAALKQQHIRFQ</sequence>
<dbReference type="Pfam" id="PF03828">
    <property type="entry name" value="PAP_assoc"/>
    <property type="match status" value="1"/>
</dbReference>
<name>A0AAW1PSZ8_9CHLO</name>
<evidence type="ECO:0000256" key="7">
    <source>
        <dbReference type="SAM" id="MobiDB-lite"/>
    </source>
</evidence>
<comment type="similarity">
    <text evidence="2">Belongs to the DNA polymerase type-B-like family.</text>
</comment>
<reference evidence="10 11" key="1">
    <citation type="journal article" date="2024" name="Nat. Commun.">
        <title>Phylogenomics reveals the evolutionary origins of lichenization in chlorophyte algae.</title>
        <authorList>
            <person name="Puginier C."/>
            <person name="Libourel C."/>
            <person name="Otte J."/>
            <person name="Skaloud P."/>
            <person name="Haon M."/>
            <person name="Grisel S."/>
            <person name="Petersen M."/>
            <person name="Berrin J.G."/>
            <person name="Delaux P.M."/>
            <person name="Dal Grande F."/>
            <person name="Keller J."/>
        </authorList>
    </citation>
    <scope>NUCLEOTIDE SEQUENCE [LARGE SCALE GENOMIC DNA]</scope>
    <source>
        <strain evidence="10 11">SAG 2043</strain>
    </source>
</reference>
<feature type="region of interest" description="Disordered" evidence="7">
    <location>
        <begin position="13"/>
        <end position="73"/>
    </location>
</feature>
<dbReference type="Gene3D" id="3.30.460.10">
    <property type="entry name" value="Beta Polymerase, domain 2"/>
    <property type="match status" value="1"/>
</dbReference>
<organism evidence="10 11">
    <name type="scientific">[Myrmecia] bisecta</name>
    <dbReference type="NCBI Taxonomy" id="41462"/>
    <lineage>
        <taxon>Eukaryota</taxon>
        <taxon>Viridiplantae</taxon>
        <taxon>Chlorophyta</taxon>
        <taxon>core chlorophytes</taxon>
        <taxon>Trebouxiophyceae</taxon>
        <taxon>Trebouxiales</taxon>
        <taxon>Trebouxiaceae</taxon>
        <taxon>Myrmecia</taxon>
    </lineage>
</organism>
<evidence type="ECO:0000256" key="6">
    <source>
        <dbReference type="ARBA" id="ARBA00022842"/>
    </source>
</evidence>
<dbReference type="Proteomes" id="UP001489004">
    <property type="component" value="Unassembled WGS sequence"/>
</dbReference>
<dbReference type="InterPro" id="IPR002058">
    <property type="entry name" value="PAP_assoc"/>
</dbReference>
<feature type="compositionally biased region" description="Basic and acidic residues" evidence="7">
    <location>
        <begin position="488"/>
        <end position="512"/>
    </location>
</feature>
<dbReference type="SUPFAM" id="SSF81301">
    <property type="entry name" value="Nucleotidyltransferase"/>
    <property type="match status" value="1"/>
</dbReference>
<feature type="domain" description="PAP-associated" evidence="8">
    <location>
        <begin position="306"/>
        <end position="363"/>
    </location>
</feature>
<proteinExistence type="inferred from homology"/>
<evidence type="ECO:0000256" key="4">
    <source>
        <dbReference type="ARBA" id="ARBA00022679"/>
    </source>
</evidence>
<feature type="compositionally biased region" description="Polar residues" evidence="7">
    <location>
        <begin position="37"/>
        <end position="46"/>
    </location>
</feature>
<evidence type="ECO:0000313" key="10">
    <source>
        <dbReference type="EMBL" id="KAK9811253.1"/>
    </source>
</evidence>
<dbReference type="GO" id="GO:0005730">
    <property type="term" value="C:nucleolus"/>
    <property type="evidence" value="ECO:0007669"/>
    <property type="project" value="TreeGrafter"/>
</dbReference>
<evidence type="ECO:0000313" key="11">
    <source>
        <dbReference type="Proteomes" id="UP001489004"/>
    </source>
</evidence>
<evidence type="ECO:0000256" key="5">
    <source>
        <dbReference type="ARBA" id="ARBA00022723"/>
    </source>
</evidence>
<dbReference type="Pfam" id="PF22600">
    <property type="entry name" value="MTPAP-like_central"/>
    <property type="match status" value="1"/>
</dbReference>
<evidence type="ECO:0000256" key="2">
    <source>
        <dbReference type="ARBA" id="ARBA00008593"/>
    </source>
</evidence>
<dbReference type="PANTHER" id="PTHR23092">
    <property type="entry name" value="POLY(A) RNA POLYMERASE"/>
    <property type="match status" value="1"/>
</dbReference>
<accession>A0AAW1PSZ8</accession>
<evidence type="ECO:0000256" key="3">
    <source>
        <dbReference type="ARBA" id="ARBA00012388"/>
    </source>
</evidence>
<dbReference type="GO" id="GO:0043634">
    <property type="term" value="P:polyadenylation-dependent ncRNA catabolic process"/>
    <property type="evidence" value="ECO:0007669"/>
    <property type="project" value="TreeGrafter"/>
</dbReference>
<dbReference type="GO" id="GO:0031123">
    <property type="term" value="P:RNA 3'-end processing"/>
    <property type="evidence" value="ECO:0007669"/>
    <property type="project" value="TreeGrafter"/>
</dbReference>
<dbReference type="SUPFAM" id="SSF81631">
    <property type="entry name" value="PAP/OAS1 substrate-binding domain"/>
    <property type="match status" value="1"/>
</dbReference>
<evidence type="ECO:0000259" key="9">
    <source>
        <dbReference type="Pfam" id="PF22600"/>
    </source>
</evidence>
<dbReference type="InterPro" id="IPR054708">
    <property type="entry name" value="MTPAP-like_central"/>
</dbReference>
<feature type="compositionally biased region" description="Basic and acidic residues" evidence="7">
    <location>
        <begin position="465"/>
        <end position="477"/>
    </location>
</feature>
<dbReference type="FunFam" id="3.30.460.10:FF:000006">
    <property type="entry name" value="non-canonical poly(A) RNA polymerase PAPD5"/>
    <property type="match status" value="1"/>
</dbReference>
<feature type="compositionally biased region" description="Basic residues" evidence="7">
    <location>
        <begin position="478"/>
        <end position="487"/>
    </location>
</feature>
<dbReference type="GO" id="GO:0003729">
    <property type="term" value="F:mRNA binding"/>
    <property type="evidence" value="ECO:0007669"/>
    <property type="project" value="TreeGrafter"/>
</dbReference>
<dbReference type="InterPro" id="IPR043519">
    <property type="entry name" value="NT_sf"/>
</dbReference>
<dbReference type="Gene3D" id="1.10.1410.10">
    <property type="match status" value="1"/>
</dbReference>
<dbReference type="EMBL" id="JALJOR010000009">
    <property type="protein sequence ID" value="KAK9811253.1"/>
    <property type="molecule type" value="Genomic_DNA"/>
</dbReference>
<dbReference type="GO" id="GO:1990817">
    <property type="term" value="F:poly(A) RNA polymerase activity"/>
    <property type="evidence" value="ECO:0007669"/>
    <property type="project" value="UniProtKB-EC"/>
</dbReference>
<keyword evidence="11" id="KW-1185">Reference proteome</keyword>
<keyword evidence="6" id="KW-0460">Magnesium</keyword>
<dbReference type="InterPro" id="IPR045862">
    <property type="entry name" value="Trf4-like"/>
</dbReference>
<feature type="domain" description="Poly(A) RNA polymerase mitochondrial-like central palm" evidence="9">
    <location>
        <begin position="111"/>
        <end position="232"/>
    </location>
</feature>
<protein>
    <recommendedName>
        <fullName evidence="3">polynucleotide adenylyltransferase</fullName>
        <ecNumber evidence="3">2.7.7.19</ecNumber>
    </recommendedName>
</protein>
<evidence type="ECO:0000256" key="1">
    <source>
        <dbReference type="ARBA" id="ARBA00001936"/>
    </source>
</evidence>
<evidence type="ECO:0000259" key="8">
    <source>
        <dbReference type="Pfam" id="PF03828"/>
    </source>
</evidence>
<dbReference type="GO" id="GO:0031499">
    <property type="term" value="C:TRAMP complex"/>
    <property type="evidence" value="ECO:0007669"/>
    <property type="project" value="TreeGrafter"/>
</dbReference>
<dbReference type="PANTHER" id="PTHR23092:SF15">
    <property type="entry name" value="INACTIVE NON-CANONICAL POLY(A) RNA POLYMERASE PROTEIN TRF4-2-RELATED"/>
    <property type="match status" value="1"/>
</dbReference>
<dbReference type="EC" id="2.7.7.19" evidence="3"/>
<keyword evidence="5" id="KW-0479">Metal-binding</keyword>
<keyword evidence="4" id="KW-0808">Transferase</keyword>
<feature type="compositionally biased region" description="Basic residues" evidence="7">
    <location>
        <begin position="450"/>
        <end position="464"/>
    </location>
</feature>
<feature type="region of interest" description="Disordered" evidence="7">
    <location>
        <begin position="427"/>
        <end position="549"/>
    </location>
</feature>
<comment type="caution">
    <text evidence="10">The sequence shown here is derived from an EMBL/GenBank/DDBJ whole genome shotgun (WGS) entry which is preliminary data.</text>
</comment>
<comment type="cofactor">
    <cofactor evidence="1">
        <name>Mn(2+)</name>
        <dbReference type="ChEBI" id="CHEBI:29035"/>
    </cofactor>
</comment>